<dbReference type="SUPFAM" id="SSF160719">
    <property type="entry name" value="gpW/gp25-like"/>
    <property type="match status" value="1"/>
</dbReference>
<accession>A0ABD6DWZ0</accession>
<keyword evidence="3" id="KW-1185">Reference proteome</keyword>
<dbReference type="Pfam" id="PF04965">
    <property type="entry name" value="GPW_gp25"/>
    <property type="match status" value="1"/>
</dbReference>
<name>A0ABD6DWZ0_9EURY</name>
<reference evidence="2 3" key="1">
    <citation type="journal article" date="2019" name="Int. J. Syst. Evol. Microbiol.">
        <title>The Global Catalogue of Microorganisms (GCM) 10K type strain sequencing project: providing services to taxonomists for standard genome sequencing and annotation.</title>
        <authorList>
            <consortium name="The Broad Institute Genomics Platform"/>
            <consortium name="The Broad Institute Genome Sequencing Center for Infectious Disease"/>
            <person name="Wu L."/>
            <person name="Ma J."/>
        </authorList>
    </citation>
    <scope>NUCLEOTIDE SEQUENCE [LARGE SCALE GENOMIC DNA]</scope>
    <source>
        <strain evidence="2 3">CGMCC 1.10387</strain>
    </source>
</reference>
<evidence type="ECO:0000313" key="2">
    <source>
        <dbReference type="EMBL" id="MFD1686077.1"/>
    </source>
</evidence>
<dbReference type="RefSeq" id="WP_256308703.1">
    <property type="nucleotide sequence ID" value="NZ_JANHAW010000003.1"/>
</dbReference>
<gene>
    <name evidence="2" type="ORF">ACFSAS_10685</name>
</gene>
<evidence type="ECO:0000313" key="3">
    <source>
        <dbReference type="Proteomes" id="UP001597092"/>
    </source>
</evidence>
<feature type="domain" description="IraD/Gp25-like" evidence="1">
    <location>
        <begin position="30"/>
        <end position="119"/>
    </location>
</feature>
<comment type="caution">
    <text evidence="2">The sequence shown here is derived from an EMBL/GenBank/DDBJ whole genome shotgun (WGS) entry which is preliminary data.</text>
</comment>
<dbReference type="EMBL" id="JBHUDP010000003">
    <property type="protein sequence ID" value="MFD1686077.1"/>
    <property type="molecule type" value="Genomic_DNA"/>
</dbReference>
<dbReference type="Proteomes" id="UP001597092">
    <property type="component" value="Unassembled WGS sequence"/>
</dbReference>
<dbReference type="InterPro" id="IPR007048">
    <property type="entry name" value="IraD/Gp25-like"/>
</dbReference>
<dbReference type="Gene3D" id="3.10.450.40">
    <property type="match status" value="1"/>
</dbReference>
<organism evidence="2 3">
    <name type="scientific">Halobellus litoreus</name>
    <dbReference type="NCBI Taxonomy" id="755310"/>
    <lineage>
        <taxon>Archaea</taxon>
        <taxon>Methanobacteriati</taxon>
        <taxon>Methanobacteriota</taxon>
        <taxon>Stenosarchaea group</taxon>
        <taxon>Halobacteria</taxon>
        <taxon>Halobacteriales</taxon>
        <taxon>Haloferacaceae</taxon>
        <taxon>Halobellus</taxon>
    </lineage>
</organism>
<evidence type="ECO:0000259" key="1">
    <source>
        <dbReference type="Pfam" id="PF04965"/>
    </source>
</evidence>
<dbReference type="AlphaFoldDB" id="A0ABD6DWZ0"/>
<proteinExistence type="predicted"/>
<sequence length="133" mass="14948">MTDEPGDFLGRGWQFPVTTDRGGRIELSSDVTDIEESIRLILATAKGERALRPAFGCGIHDYAFTTVDQSTLTMIETSVRDALREWEPRIEVLSVDVSTAELDAGRLLIEVSYRVRETNNEFNLVYPFYLEGG</sequence>
<protein>
    <submittedName>
        <fullName evidence="2">GPW/gp25 family protein</fullName>
    </submittedName>
</protein>